<dbReference type="AlphaFoldDB" id="A0A1S1PQT0"/>
<organism evidence="2 3">
    <name type="scientific">Parafrankia soli</name>
    <dbReference type="NCBI Taxonomy" id="2599596"/>
    <lineage>
        <taxon>Bacteria</taxon>
        <taxon>Bacillati</taxon>
        <taxon>Actinomycetota</taxon>
        <taxon>Actinomycetes</taxon>
        <taxon>Frankiales</taxon>
        <taxon>Frankiaceae</taxon>
        <taxon>Parafrankia</taxon>
    </lineage>
</organism>
<gene>
    <name evidence="2" type="ORF">BBK14_24395</name>
</gene>
<evidence type="ECO:0000313" key="2">
    <source>
        <dbReference type="EMBL" id="OHV23265.1"/>
    </source>
</evidence>
<feature type="transmembrane region" description="Helical" evidence="1">
    <location>
        <begin position="6"/>
        <end position="22"/>
    </location>
</feature>
<keyword evidence="1" id="KW-1133">Transmembrane helix</keyword>
<protein>
    <submittedName>
        <fullName evidence="2">Uncharacterized protein</fullName>
    </submittedName>
</protein>
<dbReference type="OrthoDB" id="3220379at2"/>
<proteinExistence type="predicted"/>
<sequence>MILDLLAVAVVLAGAFVLRLGLHRRPGRGGEPGWVGNDLSAWHAAHRDPFGEVWAVTPPCGSGQWSLFAPGSPTGGAWPYLDVAPAATHPTAGYGGDSDRTELADVESWMRSWVEQASGGRVTAMVEGWSEPYGPDGDLAEYVIYARVAR</sequence>
<keyword evidence="3" id="KW-1185">Reference proteome</keyword>
<dbReference type="RefSeq" id="WP_071065863.1">
    <property type="nucleotide sequence ID" value="NZ_MAXA01000240.1"/>
</dbReference>
<evidence type="ECO:0000256" key="1">
    <source>
        <dbReference type="SAM" id="Phobius"/>
    </source>
</evidence>
<keyword evidence="1" id="KW-0472">Membrane</keyword>
<accession>A0A1S1PQT0</accession>
<reference evidence="3" key="1">
    <citation type="submission" date="2016-07" db="EMBL/GenBank/DDBJ databases">
        <title>Frankia sp. NRRL B-16219 Genome sequencing.</title>
        <authorList>
            <person name="Ghodhbane-Gtari F."/>
            <person name="Swanson E."/>
            <person name="Gueddou A."/>
            <person name="Louati M."/>
            <person name="Nouioui I."/>
            <person name="Hezbri K."/>
            <person name="Abebe-Akele F."/>
            <person name="Simpson S."/>
            <person name="Morris K."/>
            <person name="Thomas K."/>
            <person name="Gtari M."/>
            <person name="Tisa L.S."/>
        </authorList>
    </citation>
    <scope>NUCLEOTIDE SEQUENCE [LARGE SCALE GENOMIC DNA]</scope>
    <source>
        <strain evidence="3">NRRL B-16219</strain>
    </source>
</reference>
<keyword evidence="1" id="KW-0812">Transmembrane</keyword>
<dbReference type="Proteomes" id="UP000179769">
    <property type="component" value="Unassembled WGS sequence"/>
</dbReference>
<dbReference type="EMBL" id="MAXA01000240">
    <property type="protein sequence ID" value="OHV23265.1"/>
    <property type="molecule type" value="Genomic_DNA"/>
</dbReference>
<name>A0A1S1PQT0_9ACTN</name>
<comment type="caution">
    <text evidence="2">The sequence shown here is derived from an EMBL/GenBank/DDBJ whole genome shotgun (WGS) entry which is preliminary data.</text>
</comment>
<evidence type="ECO:0000313" key="3">
    <source>
        <dbReference type="Proteomes" id="UP000179769"/>
    </source>
</evidence>